<dbReference type="OrthoDB" id="9794717at2"/>
<protein>
    <submittedName>
        <fullName evidence="4">Choloylglycine hydrolase</fullName>
    </submittedName>
</protein>
<dbReference type="EMBL" id="MUBJ01000013">
    <property type="protein sequence ID" value="OTA15664.1"/>
    <property type="molecule type" value="Genomic_DNA"/>
</dbReference>
<proteinExistence type="inferred from homology"/>
<name>A0A1Y2SAF2_9GAMM</name>
<dbReference type="GO" id="GO:0016787">
    <property type="term" value="F:hydrolase activity"/>
    <property type="evidence" value="ECO:0007669"/>
    <property type="project" value="UniProtKB-KW"/>
</dbReference>
<dbReference type="STRING" id="351656.Xvie_02517"/>
<evidence type="ECO:0000256" key="2">
    <source>
        <dbReference type="ARBA" id="ARBA00022801"/>
    </source>
</evidence>
<evidence type="ECO:0000313" key="5">
    <source>
        <dbReference type="Proteomes" id="UP000194350"/>
    </source>
</evidence>
<dbReference type="AlphaFoldDB" id="A0A1Y2SAF2"/>
<dbReference type="Pfam" id="PF02275">
    <property type="entry name" value="CBAH"/>
    <property type="match status" value="1"/>
</dbReference>
<reference evidence="4 5" key="1">
    <citation type="submission" date="2016-10" db="EMBL/GenBank/DDBJ databases">
        <title>Systematic genetic and metabolomic analysis of Xenorhabdus and Photorhabdus spp., highlights the requirements for a dual symbiotic and pathogenic life style.</title>
        <authorList>
            <person name="Tobias N.J."/>
            <person name="Wolff H."/>
            <person name="Djahanschiri B."/>
            <person name="Pidot S.J."/>
            <person name="Stinear T.P."/>
            <person name="Ebersberger I."/>
            <person name="Bode H.B."/>
        </authorList>
    </citation>
    <scope>NUCLEOTIDE SEQUENCE [LARGE SCALE GENOMIC DNA]</scope>
    <source>
        <strain evidence="4 5">DSM 22392</strain>
    </source>
</reference>
<dbReference type="Gene3D" id="3.60.60.10">
    <property type="entry name" value="Penicillin V Acylase, Chain A"/>
    <property type="match status" value="1"/>
</dbReference>
<dbReference type="Proteomes" id="UP000194350">
    <property type="component" value="Unassembled WGS sequence"/>
</dbReference>
<organism evidence="4 5">
    <name type="scientific">Xenorhabdus vietnamensis</name>
    <dbReference type="NCBI Taxonomy" id="351656"/>
    <lineage>
        <taxon>Bacteria</taxon>
        <taxon>Pseudomonadati</taxon>
        <taxon>Pseudomonadota</taxon>
        <taxon>Gammaproteobacteria</taxon>
        <taxon>Enterobacterales</taxon>
        <taxon>Morganellaceae</taxon>
        <taxon>Xenorhabdus</taxon>
    </lineage>
</organism>
<feature type="domain" description="Choloylglycine hydrolase/NAAA C-terminal" evidence="3">
    <location>
        <begin position="16"/>
        <end position="99"/>
    </location>
</feature>
<comment type="caution">
    <text evidence="4">The sequence shown here is derived from an EMBL/GenBank/DDBJ whole genome shotgun (WGS) entry which is preliminary data.</text>
</comment>
<evidence type="ECO:0000259" key="3">
    <source>
        <dbReference type="Pfam" id="PF02275"/>
    </source>
</evidence>
<keyword evidence="2 4" id="KW-0378">Hydrolase</keyword>
<gene>
    <name evidence="4" type="ORF">Xvie_02517</name>
</gene>
<keyword evidence="5" id="KW-1185">Reference proteome</keyword>
<dbReference type="InterPro" id="IPR029055">
    <property type="entry name" value="Ntn_hydrolases_N"/>
</dbReference>
<evidence type="ECO:0000313" key="4">
    <source>
        <dbReference type="EMBL" id="OTA15664.1"/>
    </source>
</evidence>
<sequence length="102" mass="11256">MCTSFVIPTINDSNVTNGYIYGRTMEFAQELESSILMIPRACHLAATGPNSKTNLSWHSKYTVIGVNAVKVNALADGMNEKVLIGECLYFSGYAYYQSDELC</sequence>
<dbReference type="InterPro" id="IPR029132">
    <property type="entry name" value="CBAH/NAAA_C"/>
</dbReference>
<dbReference type="PANTHER" id="PTHR35527:SF2">
    <property type="entry name" value="HYDROLASE"/>
    <property type="match status" value="1"/>
</dbReference>
<dbReference type="PANTHER" id="PTHR35527">
    <property type="entry name" value="CHOLOYLGLYCINE HYDROLASE"/>
    <property type="match status" value="1"/>
</dbReference>
<dbReference type="SUPFAM" id="SSF56235">
    <property type="entry name" value="N-terminal nucleophile aminohydrolases (Ntn hydrolases)"/>
    <property type="match status" value="1"/>
</dbReference>
<evidence type="ECO:0000256" key="1">
    <source>
        <dbReference type="ARBA" id="ARBA00006625"/>
    </source>
</evidence>
<dbReference type="InterPro" id="IPR052193">
    <property type="entry name" value="Peptidase_C59"/>
</dbReference>
<accession>A0A1Y2SAF2</accession>
<comment type="similarity">
    <text evidence="1">Belongs to the peptidase C59 family.</text>
</comment>